<dbReference type="GO" id="GO:0046872">
    <property type="term" value="F:metal ion binding"/>
    <property type="evidence" value="ECO:0007669"/>
    <property type="project" value="UniProtKB-KW"/>
</dbReference>
<sequence length="206" mass="22375">MTPKRIFCIGKNYEAHVRELAGTAPEEPIVFMKPSSCLVLPGTPVRVPTHGSLLHHEAEAVLLIGREASRVDEESALDCVSDVALGLDLTLRDVQGSLKKKGHPWELSKAFEQSAPLGPLVPVSKIRDLAQLEFSCSVNGELRQQGNTQDMMFSIPYLIRYLSHIWRLQAGDLIFTGTPAGVGPLVVGDTASLSGPELASSVWEFC</sequence>
<dbReference type="PANTHER" id="PTHR11820:SF7">
    <property type="entry name" value="ACYLPYRUVASE FAHD1, MITOCHONDRIAL"/>
    <property type="match status" value="1"/>
</dbReference>
<name>A0A7T0G4U7_9BACT</name>
<evidence type="ECO:0000256" key="1">
    <source>
        <dbReference type="ARBA" id="ARBA00022723"/>
    </source>
</evidence>
<dbReference type="Gene3D" id="3.90.850.10">
    <property type="entry name" value="Fumarylacetoacetase-like, C-terminal domain"/>
    <property type="match status" value="1"/>
</dbReference>
<evidence type="ECO:0000313" key="4">
    <source>
        <dbReference type="Proteomes" id="UP000594464"/>
    </source>
</evidence>
<reference evidence="4" key="1">
    <citation type="submission" date="2020-02" db="EMBL/GenBank/DDBJ databases">
        <title>Genomic and physiological characterization of two novel Nitrospinaceae genera.</title>
        <authorList>
            <person name="Mueller A.J."/>
            <person name="Jung M.-Y."/>
            <person name="Strachan C.R."/>
            <person name="Herbold C.W."/>
            <person name="Kirkegaard R.H."/>
            <person name="Daims H."/>
        </authorList>
    </citation>
    <scope>NUCLEOTIDE SEQUENCE [LARGE SCALE GENOMIC DNA]</scope>
</reference>
<dbReference type="SUPFAM" id="SSF56529">
    <property type="entry name" value="FAH"/>
    <property type="match status" value="1"/>
</dbReference>
<dbReference type="InterPro" id="IPR036663">
    <property type="entry name" value="Fumarylacetoacetase_C_sf"/>
</dbReference>
<dbReference type="Proteomes" id="UP000594464">
    <property type="component" value="Chromosome"/>
</dbReference>
<proteinExistence type="predicted"/>
<dbReference type="PANTHER" id="PTHR11820">
    <property type="entry name" value="ACYLPYRUVASE"/>
    <property type="match status" value="1"/>
</dbReference>
<dbReference type="EMBL" id="CP048620">
    <property type="protein sequence ID" value="QPJ66780.1"/>
    <property type="molecule type" value="Genomic_DNA"/>
</dbReference>
<evidence type="ECO:0000259" key="2">
    <source>
        <dbReference type="Pfam" id="PF01557"/>
    </source>
</evidence>
<protein>
    <submittedName>
        <fullName evidence="3">Fumarylacetoacetate hydrolase family protein</fullName>
    </submittedName>
</protein>
<keyword evidence="3" id="KW-0378">Hydrolase</keyword>
<keyword evidence="1" id="KW-0479">Metal-binding</keyword>
<gene>
    <name evidence="3" type="ORF">G3M78_05645</name>
</gene>
<organism evidence="3 4">
    <name type="scientific">Candidatus Nitrohelix vancouverensis</name>
    <dbReference type="NCBI Taxonomy" id="2705534"/>
    <lineage>
        <taxon>Bacteria</taxon>
        <taxon>Pseudomonadati</taxon>
        <taxon>Nitrospinota/Tectimicrobiota group</taxon>
        <taxon>Nitrospinota</taxon>
        <taxon>Nitrospinia</taxon>
        <taxon>Nitrospinales</taxon>
        <taxon>Nitrospinaceae</taxon>
        <taxon>Candidatus Nitrohelix</taxon>
    </lineage>
</organism>
<dbReference type="AlphaFoldDB" id="A0A7T0G4U7"/>
<dbReference type="InterPro" id="IPR011234">
    <property type="entry name" value="Fumarylacetoacetase-like_C"/>
</dbReference>
<dbReference type="GO" id="GO:0018773">
    <property type="term" value="F:acetylpyruvate hydrolase activity"/>
    <property type="evidence" value="ECO:0007669"/>
    <property type="project" value="TreeGrafter"/>
</dbReference>
<feature type="domain" description="Fumarylacetoacetase-like C-terminal" evidence="2">
    <location>
        <begin position="6"/>
        <end position="194"/>
    </location>
</feature>
<dbReference type="Pfam" id="PF01557">
    <property type="entry name" value="FAA_hydrolase"/>
    <property type="match status" value="1"/>
</dbReference>
<accession>A0A7T0G4U7</accession>
<evidence type="ECO:0000313" key="3">
    <source>
        <dbReference type="EMBL" id="QPJ66780.1"/>
    </source>
</evidence>
<dbReference type="KEGG" id="nva:G3M78_05645"/>